<dbReference type="Gene3D" id="3.40.50.1820">
    <property type="entry name" value="alpha/beta hydrolase"/>
    <property type="match status" value="1"/>
</dbReference>
<name>A0A7X5U9P9_9GAMM</name>
<dbReference type="PANTHER" id="PTHR48081">
    <property type="entry name" value="AB HYDROLASE SUPERFAMILY PROTEIN C4A8.06C"/>
    <property type="match status" value="1"/>
</dbReference>
<keyword evidence="5" id="KW-1185">Reference proteome</keyword>
<reference evidence="4 5" key="1">
    <citation type="submission" date="2020-03" db="EMBL/GenBank/DDBJ databases">
        <authorList>
            <person name="Lai Q."/>
        </authorList>
    </citation>
    <scope>NUCLEOTIDE SEQUENCE [LARGE SCALE GENOMIC DNA]</scope>
    <source>
        <strain evidence="4 5">CCUG 25036</strain>
    </source>
</reference>
<dbReference type="AlphaFoldDB" id="A0A7X5U9P9"/>
<evidence type="ECO:0000256" key="2">
    <source>
        <dbReference type="SAM" id="SignalP"/>
    </source>
</evidence>
<evidence type="ECO:0000259" key="3">
    <source>
        <dbReference type="Pfam" id="PF20434"/>
    </source>
</evidence>
<keyword evidence="2" id="KW-0732">Signal</keyword>
<dbReference type="InterPro" id="IPR049492">
    <property type="entry name" value="BD-FAE-like_dom"/>
</dbReference>
<dbReference type="InterPro" id="IPR029058">
    <property type="entry name" value="AB_hydrolase_fold"/>
</dbReference>
<dbReference type="InterPro" id="IPR050300">
    <property type="entry name" value="GDXG_lipolytic_enzyme"/>
</dbReference>
<gene>
    <name evidence="4" type="ORF">HBF25_08170</name>
</gene>
<keyword evidence="1 4" id="KW-0378">Hydrolase</keyword>
<protein>
    <submittedName>
        <fullName evidence="4">Alpha/beta hydrolase</fullName>
    </submittedName>
</protein>
<feature type="signal peptide" evidence="2">
    <location>
        <begin position="1"/>
        <end position="24"/>
    </location>
</feature>
<feature type="chain" id="PRO_5030945059" evidence="2">
    <location>
        <begin position="25"/>
        <end position="343"/>
    </location>
</feature>
<accession>A0A7X5U9P9</accession>
<organism evidence="4 5">
    <name type="scientific">Luteibacter anthropi</name>
    <dbReference type="NCBI Taxonomy" id="564369"/>
    <lineage>
        <taxon>Bacteria</taxon>
        <taxon>Pseudomonadati</taxon>
        <taxon>Pseudomonadota</taxon>
        <taxon>Gammaproteobacteria</taxon>
        <taxon>Lysobacterales</taxon>
        <taxon>Rhodanobacteraceae</taxon>
        <taxon>Luteibacter</taxon>
    </lineage>
</organism>
<comment type="caution">
    <text evidence="4">The sequence shown here is derived from an EMBL/GenBank/DDBJ whole genome shotgun (WGS) entry which is preliminary data.</text>
</comment>
<feature type="domain" description="BD-FAE-like" evidence="3">
    <location>
        <begin position="75"/>
        <end position="280"/>
    </location>
</feature>
<sequence>MYRNVPLILAIGLLAFITSNPASARKSHREETPRAISSTTCFDPSDARDILLWRGRAPGAVGDDACRDIPFVREYVPADGETAGQPAILIIPGGGYDHLTDAREQEPVAQHFADAYHVKAFVLYYRLVQDNGTYRYPVPMWDGRRALNLLRHDAGRLGIDPERIGLFGFSAGGHLASTLALHPDSDFGMPVHDAIDAVNARPYFLGLGYPVISMLPSQYASPNSLKHLLNGYSGGELDRLEHELSSQDHVTSATPPVFLFESMDDQRISAQNSVMFANALQAAGVQADVHLFRHGEHGAGLAEGIPEEEAWPDMFGHWLAARGFIGTAAQPDDTRHHRRHEDR</sequence>
<dbReference type="EMBL" id="JAARLZ010000004">
    <property type="protein sequence ID" value="NII06357.1"/>
    <property type="molecule type" value="Genomic_DNA"/>
</dbReference>
<dbReference type="GO" id="GO:0016787">
    <property type="term" value="F:hydrolase activity"/>
    <property type="evidence" value="ECO:0007669"/>
    <property type="project" value="UniProtKB-KW"/>
</dbReference>
<evidence type="ECO:0000256" key="1">
    <source>
        <dbReference type="ARBA" id="ARBA00022801"/>
    </source>
</evidence>
<dbReference type="PANTHER" id="PTHR48081:SF6">
    <property type="entry name" value="PEPTIDASE S9 PROLYL OLIGOPEPTIDASE CATALYTIC DOMAIN-CONTAINING PROTEIN"/>
    <property type="match status" value="1"/>
</dbReference>
<evidence type="ECO:0000313" key="4">
    <source>
        <dbReference type="EMBL" id="NII06357.1"/>
    </source>
</evidence>
<dbReference type="Pfam" id="PF20434">
    <property type="entry name" value="BD-FAE"/>
    <property type="match status" value="1"/>
</dbReference>
<evidence type="ECO:0000313" key="5">
    <source>
        <dbReference type="Proteomes" id="UP000490980"/>
    </source>
</evidence>
<dbReference type="SUPFAM" id="SSF53474">
    <property type="entry name" value="alpha/beta-Hydrolases"/>
    <property type="match status" value="1"/>
</dbReference>
<proteinExistence type="predicted"/>
<dbReference type="Proteomes" id="UP000490980">
    <property type="component" value="Unassembled WGS sequence"/>
</dbReference>